<evidence type="ECO:0000313" key="8">
    <source>
        <dbReference type="EMBL" id="CAH2295459.1"/>
    </source>
</evidence>
<keyword evidence="1" id="KW-0547">Nucleotide-binding</keyword>
<evidence type="ECO:0000256" key="4">
    <source>
        <dbReference type="ARBA" id="ARBA00022840"/>
    </source>
</evidence>
<evidence type="ECO:0000256" key="2">
    <source>
        <dbReference type="ARBA" id="ARBA00022801"/>
    </source>
</evidence>
<dbReference type="CDD" id="cd18787">
    <property type="entry name" value="SF2_C_DEAD"/>
    <property type="match status" value="1"/>
</dbReference>
<keyword evidence="9" id="KW-1185">Reference proteome</keyword>
<dbReference type="SMART" id="SM00490">
    <property type="entry name" value="HELICc"/>
    <property type="match status" value="1"/>
</dbReference>
<proteinExistence type="predicted"/>
<feature type="region of interest" description="Disordered" evidence="6">
    <location>
        <begin position="1"/>
        <end position="20"/>
    </location>
</feature>
<dbReference type="AlphaFoldDB" id="A0AAD1S920"/>
<organism evidence="8 9">
    <name type="scientific">Pelobates cultripes</name>
    <name type="common">Western spadefoot toad</name>
    <dbReference type="NCBI Taxonomy" id="61616"/>
    <lineage>
        <taxon>Eukaryota</taxon>
        <taxon>Metazoa</taxon>
        <taxon>Chordata</taxon>
        <taxon>Craniata</taxon>
        <taxon>Vertebrata</taxon>
        <taxon>Euteleostomi</taxon>
        <taxon>Amphibia</taxon>
        <taxon>Batrachia</taxon>
        <taxon>Anura</taxon>
        <taxon>Pelobatoidea</taxon>
        <taxon>Pelobatidae</taxon>
        <taxon>Pelobates</taxon>
    </lineage>
</organism>
<dbReference type="Gene3D" id="3.40.50.300">
    <property type="entry name" value="P-loop containing nucleotide triphosphate hydrolases"/>
    <property type="match status" value="1"/>
</dbReference>
<gene>
    <name evidence="8" type="ORF">PECUL_23A019038</name>
</gene>
<keyword evidence="3 8" id="KW-0347">Helicase</keyword>
<evidence type="ECO:0000256" key="1">
    <source>
        <dbReference type="ARBA" id="ARBA00022741"/>
    </source>
</evidence>
<dbReference type="Pfam" id="PF00271">
    <property type="entry name" value="Helicase_C"/>
    <property type="match status" value="1"/>
</dbReference>
<dbReference type="Proteomes" id="UP001295444">
    <property type="component" value="Chromosome 05"/>
</dbReference>
<evidence type="ECO:0000256" key="3">
    <source>
        <dbReference type="ARBA" id="ARBA00022806"/>
    </source>
</evidence>
<sequence>MHSHTDLEPNQPTTKGTHLGPLISRRYDRVLHGLLGKMANKLRHLHTATPANTGEHETLISTDAAARGIDVKGVKFVINYDAPQYIRIYIHRVGRTARAGKAGLAFTMLLSVQERYFKMMRDAGAPALQKQFVKSESLRQYVPRYEEALEQLEQAIKAERAEKRA</sequence>
<dbReference type="EMBL" id="OW240916">
    <property type="protein sequence ID" value="CAH2295459.1"/>
    <property type="molecule type" value="Genomic_DNA"/>
</dbReference>
<dbReference type="GO" id="GO:0003724">
    <property type="term" value="F:RNA helicase activity"/>
    <property type="evidence" value="ECO:0007669"/>
    <property type="project" value="TreeGrafter"/>
</dbReference>
<dbReference type="InterPro" id="IPR027417">
    <property type="entry name" value="P-loop_NTPase"/>
</dbReference>
<keyword evidence="4" id="KW-0067">ATP-binding</keyword>
<dbReference type="PANTHER" id="PTHR47959:SF1">
    <property type="entry name" value="ATP-DEPENDENT RNA HELICASE DBPA"/>
    <property type="match status" value="1"/>
</dbReference>
<name>A0AAD1S920_PELCU</name>
<dbReference type="InterPro" id="IPR050079">
    <property type="entry name" value="DEAD_box_RNA_helicase"/>
</dbReference>
<dbReference type="GO" id="GO:0005524">
    <property type="term" value="F:ATP binding"/>
    <property type="evidence" value="ECO:0007669"/>
    <property type="project" value="UniProtKB-KW"/>
</dbReference>
<keyword evidence="2" id="KW-0378">Hydrolase</keyword>
<dbReference type="PROSITE" id="PS51194">
    <property type="entry name" value="HELICASE_CTER"/>
    <property type="match status" value="1"/>
</dbReference>
<protein>
    <submittedName>
        <fullName evidence="8">ATP-dependent RNA helicase DDX51</fullName>
    </submittedName>
</protein>
<evidence type="ECO:0000259" key="7">
    <source>
        <dbReference type="PROSITE" id="PS51194"/>
    </source>
</evidence>
<evidence type="ECO:0000256" key="5">
    <source>
        <dbReference type="SAM" id="Coils"/>
    </source>
</evidence>
<keyword evidence="5" id="KW-0175">Coiled coil</keyword>
<reference evidence="8" key="1">
    <citation type="submission" date="2022-03" db="EMBL/GenBank/DDBJ databases">
        <authorList>
            <person name="Alioto T."/>
            <person name="Alioto T."/>
            <person name="Gomez Garrido J."/>
        </authorList>
    </citation>
    <scope>NUCLEOTIDE SEQUENCE</scope>
</reference>
<dbReference type="GO" id="GO:0005829">
    <property type="term" value="C:cytosol"/>
    <property type="evidence" value="ECO:0007669"/>
    <property type="project" value="TreeGrafter"/>
</dbReference>
<feature type="domain" description="Helicase C-terminal" evidence="7">
    <location>
        <begin position="1"/>
        <end position="153"/>
    </location>
</feature>
<dbReference type="GO" id="GO:0016787">
    <property type="term" value="F:hydrolase activity"/>
    <property type="evidence" value="ECO:0007669"/>
    <property type="project" value="UniProtKB-KW"/>
</dbReference>
<dbReference type="InterPro" id="IPR001650">
    <property type="entry name" value="Helicase_C-like"/>
</dbReference>
<evidence type="ECO:0000256" key="6">
    <source>
        <dbReference type="SAM" id="MobiDB-lite"/>
    </source>
</evidence>
<accession>A0AAD1S920</accession>
<feature type="coiled-coil region" evidence="5">
    <location>
        <begin position="135"/>
        <end position="165"/>
    </location>
</feature>
<evidence type="ECO:0000313" key="9">
    <source>
        <dbReference type="Proteomes" id="UP001295444"/>
    </source>
</evidence>
<dbReference type="SUPFAM" id="SSF52540">
    <property type="entry name" value="P-loop containing nucleoside triphosphate hydrolases"/>
    <property type="match status" value="1"/>
</dbReference>
<dbReference type="PANTHER" id="PTHR47959">
    <property type="entry name" value="ATP-DEPENDENT RNA HELICASE RHLE-RELATED"/>
    <property type="match status" value="1"/>
</dbReference>